<dbReference type="PANTHER" id="PTHR44472:SF1">
    <property type="entry name" value="DDB1 AND CUL4 ASSOCIATED FACTOR 4"/>
    <property type="match status" value="1"/>
</dbReference>
<accession>K0KD24</accession>
<keyword evidence="1" id="KW-0853">WD repeat</keyword>
<dbReference type="HOGENOM" id="CLU_613968_0_0_1"/>
<evidence type="ECO:0000256" key="2">
    <source>
        <dbReference type="ARBA" id="ARBA00022737"/>
    </source>
</evidence>
<comment type="caution">
    <text evidence="3">The sequence shown here is derived from an EMBL/GenBank/DDBJ whole genome shotgun (WGS) entry which is preliminary data.</text>
</comment>
<gene>
    <name evidence="3" type="ORF">BN7_310</name>
</gene>
<name>K0KD24_WICCF</name>
<dbReference type="PANTHER" id="PTHR44472">
    <property type="entry name" value="DDB1- AND CUL4-ASSOCIATED FACTOR 4-RELATED"/>
    <property type="match status" value="1"/>
</dbReference>
<organism evidence="3 4">
    <name type="scientific">Wickerhamomyces ciferrii (strain ATCC 14091 / BCRC 22168 / CBS 111 / JCM 3599 / NBRC 0793 / NRRL Y-1031 F-60-10)</name>
    <name type="common">Yeast</name>
    <name type="synonym">Pichia ciferrii</name>
    <dbReference type="NCBI Taxonomy" id="1206466"/>
    <lineage>
        <taxon>Eukaryota</taxon>
        <taxon>Fungi</taxon>
        <taxon>Dikarya</taxon>
        <taxon>Ascomycota</taxon>
        <taxon>Saccharomycotina</taxon>
        <taxon>Saccharomycetes</taxon>
        <taxon>Phaffomycetales</taxon>
        <taxon>Wickerhamomycetaceae</taxon>
        <taxon>Wickerhamomyces</taxon>
    </lineage>
</organism>
<evidence type="ECO:0000256" key="1">
    <source>
        <dbReference type="ARBA" id="ARBA00022574"/>
    </source>
</evidence>
<keyword evidence="4" id="KW-1185">Reference proteome</keyword>
<dbReference type="InterPro" id="IPR052254">
    <property type="entry name" value="CUL4-DDB1_E3_ligase_receptor"/>
</dbReference>
<dbReference type="Proteomes" id="UP000009328">
    <property type="component" value="Unassembled WGS sequence"/>
</dbReference>
<keyword evidence="2" id="KW-0677">Repeat</keyword>
<dbReference type="InParanoid" id="K0KD24"/>
<dbReference type="GO" id="GO:0080008">
    <property type="term" value="C:Cul4-RING E3 ubiquitin ligase complex"/>
    <property type="evidence" value="ECO:0007669"/>
    <property type="project" value="TreeGrafter"/>
</dbReference>
<protein>
    <submittedName>
        <fullName evidence="3">Uncharacterized protein</fullName>
    </submittedName>
</protein>
<evidence type="ECO:0000313" key="4">
    <source>
        <dbReference type="Proteomes" id="UP000009328"/>
    </source>
</evidence>
<dbReference type="AlphaFoldDB" id="K0KD24"/>
<evidence type="ECO:0000313" key="3">
    <source>
        <dbReference type="EMBL" id="CCH40776.1"/>
    </source>
</evidence>
<proteinExistence type="predicted"/>
<dbReference type="EMBL" id="CAIF01000006">
    <property type="protein sequence ID" value="CCH40776.1"/>
    <property type="molecule type" value="Genomic_DNA"/>
</dbReference>
<reference evidence="3 4" key="1">
    <citation type="journal article" date="2012" name="Eukaryot. Cell">
        <title>Draft genome sequence of Wickerhamomyces ciferrii NRRL Y-1031 F-60-10.</title>
        <authorList>
            <person name="Schneider J."/>
            <person name="Andrea H."/>
            <person name="Blom J."/>
            <person name="Jaenicke S."/>
            <person name="Ruckert C."/>
            <person name="Schorsch C."/>
            <person name="Szczepanowski R."/>
            <person name="Farwick M."/>
            <person name="Goesmann A."/>
            <person name="Puhler A."/>
            <person name="Schaffer S."/>
            <person name="Tauch A."/>
            <person name="Kohler T."/>
            <person name="Brinkrolf K."/>
        </authorList>
    </citation>
    <scope>NUCLEOTIDE SEQUENCE [LARGE SCALE GENOMIC DNA]</scope>
    <source>
        <strain evidence="4">ATCC 14091 / BCRC 22168 / CBS 111 / JCM 3599 / NBRC 0793 / NRRL Y-1031 F-60-10</strain>
    </source>
</reference>
<sequence length="435" mass="50471">MEIPGFYYDETKRKYFKITSNTTVSHKYNSNVIKQEKRENERAIKRAKLEDRQSISSNPRFKLKLYSNLDLKLNGFDLNRRKFEIEKYCLQNIEKRNCTTTRVGGYHSDKIEKIIYDDLNKWFSFSSNKSIYEVKLNEMVNKDGDEFLNYKPIIPILKTTRNDKKDSILRDFNNFKQSDNTSTLIKTWQGVGNEPSEVEISTKINQTTFKSYSIKKSNRESFNTSFYNNLNNNLIICGSKHCFKQSMCDLSKQDEVIFKGLDVLTADYKTSNVYLLGTRSGQALVIDDRMNNKNIHKIKKQQQNSGNGSVINIKKINGDRVLCSFLGSKLKLFDIRLGFKNSIVDYNSTKTVEDVFGETLGMINDTNFIVQTKSSFEIFDIMNPYPIKSLNISRREDTDTRMNNNVIDSCVFTDHHSKINNGIIMTNGEDFDIYS</sequence>